<protein>
    <submittedName>
        <fullName evidence="2">Uncharacterized protein</fullName>
    </submittedName>
</protein>
<keyword evidence="3" id="KW-1185">Reference proteome</keyword>
<gene>
    <name evidence="2" type="ORF">AALO_G00148040</name>
</gene>
<reference evidence="2" key="1">
    <citation type="submission" date="2020-10" db="EMBL/GenBank/DDBJ databases">
        <title>Chromosome-scale genome assembly of the Allis shad, Alosa alosa.</title>
        <authorList>
            <person name="Margot Z."/>
            <person name="Christophe K."/>
            <person name="Cabau C."/>
            <person name="Louis A."/>
            <person name="Berthelot C."/>
            <person name="Parey E."/>
            <person name="Roest Crollius H."/>
            <person name="Montfort J."/>
            <person name="Robinson-Rechavi M."/>
            <person name="Bucao C."/>
            <person name="Bouchez O."/>
            <person name="Gislard M."/>
            <person name="Lluch J."/>
            <person name="Milhes M."/>
            <person name="Lampietro C."/>
            <person name="Lopez Roques C."/>
            <person name="Donnadieu C."/>
            <person name="Braasch I."/>
            <person name="Desvignes T."/>
            <person name="Postlethwait J."/>
            <person name="Bobe J."/>
            <person name="Guiguen Y."/>
        </authorList>
    </citation>
    <scope>NUCLEOTIDE SEQUENCE</scope>
    <source>
        <strain evidence="2">M-15738</strain>
        <tissue evidence="2">Blood</tissue>
    </source>
</reference>
<comment type="caution">
    <text evidence="2">The sequence shown here is derived from an EMBL/GenBank/DDBJ whole genome shotgun (WGS) entry which is preliminary data.</text>
</comment>
<accession>A0AAV6GGZ2</accession>
<sequence length="112" mass="12738">MTGVNCALIMCLERRQVKVGPLESLIQSIYIQRGTVEKKDSFFLKEEKSAGSSNKRGALKKRTSARKTEREGKRDTKEAKGWSWIFLILQRGYCCFDSGIAVCHDKRSCETD</sequence>
<feature type="region of interest" description="Disordered" evidence="1">
    <location>
        <begin position="47"/>
        <end position="78"/>
    </location>
</feature>
<dbReference type="EMBL" id="JADWDJ010000011">
    <property type="protein sequence ID" value="KAG5273136.1"/>
    <property type="molecule type" value="Genomic_DNA"/>
</dbReference>
<dbReference type="AlphaFoldDB" id="A0AAV6GGZ2"/>
<evidence type="ECO:0000313" key="2">
    <source>
        <dbReference type="EMBL" id="KAG5273136.1"/>
    </source>
</evidence>
<name>A0AAV6GGZ2_9TELE</name>
<evidence type="ECO:0000256" key="1">
    <source>
        <dbReference type="SAM" id="MobiDB-lite"/>
    </source>
</evidence>
<proteinExistence type="predicted"/>
<evidence type="ECO:0000313" key="3">
    <source>
        <dbReference type="Proteomes" id="UP000823561"/>
    </source>
</evidence>
<organism evidence="2 3">
    <name type="scientific">Alosa alosa</name>
    <name type="common">allis shad</name>
    <dbReference type="NCBI Taxonomy" id="278164"/>
    <lineage>
        <taxon>Eukaryota</taxon>
        <taxon>Metazoa</taxon>
        <taxon>Chordata</taxon>
        <taxon>Craniata</taxon>
        <taxon>Vertebrata</taxon>
        <taxon>Euteleostomi</taxon>
        <taxon>Actinopterygii</taxon>
        <taxon>Neopterygii</taxon>
        <taxon>Teleostei</taxon>
        <taxon>Clupei</taxon>
        <taxon>Clupeiformes</taxon>
        <taxon>Clupeoidei</taxon>
        <taxon>Clupeidae</taxon>
        <taxon>Alosa</taxon>
    </lineage>
</organism>
<dbReference type="Proteomes" id="UP000823561">
    <property type="component" value="Chromosome 11"/>
</dbReference>
<feature type="compositionally biased region" description="Basic and acidic residues" evidence="1">
    <location>
        <begin position="66"/>
        <end position="78"/>
    </location>
</feature>